<dbReference type="AlphaFoldDB" id="I7GDC9"/>
<name>I7GDC9_MACFA</name>
<protein>
    <submittedName>
        <fullName evidence="2">Macaca fascicularis brain cDNA clone: QflA-21957, similar to human XIAP associated factor-1 (HSXIAPAF1), transcript variant2, mRNA, RefSeq: NM_199139.1</fullName>
    </submittedName>
</protein>
<evidence type="ECO:0000313" key="2">
    <source>
        <dbReference type="EMBL" id="BAE90370.1"/>
    </source>
</evidence>
<sequence length="60" mass="7227">MVSQLSHYHLLNRESFPHCLFLLTLSKIKWLCVALFLGPVFFFFFFWFVVVPVPGFFWLL</sequence>
<dbReference type="EMBL" id="AB173308">
    <property type="protein sequence ID" value="BAE90370.1"/>
    <property type="molecule type" value="mRNA"/>
</dbReference>
<proteinExistence type="evidence at transcript level"/>
<feature type="transmembrane region" description="Helical" evidence="1">
    <location>
        <begin position="30"/>
        <end position="50"/>
    </location>
</feature>
<evidence type="ECO:0000256" key="1">
    <source>
        <dbReference type="SAM" id="Phobius"/>
    </source>
</evidence>
<accession>I7GDC9</accession>
<keyword evidence="1" id="KW-0472">Membrane</keyword>
<reference evidence="2" key="1">
    <citation type="journal article" date="2007" name="PLoS Biol.">
        <title>Rate of evolution in brain-expressed genes in humans and other primates.</title>
        <authorList>
            <person name="Wang H.-Y."/>
            <person name="Chien H.-C."/>
            <person name="Osada N."/>
            <person name="Hashimoto K."/>
            <person name="Sugano S."/>
            <person name="Gojobori T."/>
            <person name="Chou C.-K."/>
            <person name="Tsai S.-F."/>
            <person name="Wu C.-I."/>
            <person name="Shen C.-K.J."/>
        </authorList>
    </citation>
    <scope>NUCLEOTIDE SEQUENCE</scope>
</reference>
<keyword evidence="1" id="KW-1133">Transmembrane helix</keyword>
<keyword evidence="1" id="KW-0812">Transmembrane</keyword>
<organism evidence="2">
    <name type="scientific">Macaca fascicularis</name>
    <name type="common">Crab-eating macaque</name>
    <name type="synonym">Cynomolgus monkey</name>
    <dbReference type="NCBI Taxonomy" id="9541"/>
    <lineage>
        <taxon>Eukaryota</taxon>
        <taxon>Metazoa</taxon>
        <taxon>Chordata</taxon>
        <taxon>Craniata</taxon>
        <taxon>Vertebrata</taxon>
        <taxon>Euteleostomi</taxon>
        <taxon>Mammalia</taxon>
        <taxon>Eutheria</taxon>
        <taxon>Euarchontoglires</taxon>
        <taxon>Primates</taxon>
        <taxon>Haplorrhini</taxon>
        <taxon>Catarrhini</taxon>
        <taxon>Cercopithecidae</taxon>
        <taxon>Cercopithecinae</taxon>
        <taxon>Macaca</taxon>
    </lineage>
</organism>